<reference evidence="2" key="1">
    <citation type="submission" date="2019-08" db="EMBL/GenBank/DDBJ databases">
        <authorList>
            <person name="Kucharzyk K."/>
            <person name="Murdoch R.W."/>
            <person name="Higgins S."/>
            <person name="Loffler F."/>
        </authorList>
    </citation>
    <scope>NUCLEOTIDE SEQUENCE</scope>
</reference>
<feature type="transmembrane region" description="Helical" evidence="1">
    <location>
        <begin position="60"/>
        <end position="80"/>
    </location>
</feature>
<evidence type="ECO:0000313" key="2">
    <source>
        <dbReference type="EMBL" id="MPN11410.1"/>
    </source>
</evidence>
<keyword evidence="1" id="KW-0812">Transmembrane</keyword>
<protein>
    <recommendedName>
        <fullName evidence="3">Major facilitator superfamily (MFS) profile domain-containing protein</fullName>
    </recommendedName>
</protein>
<dbReference type="Gene3D" id="1.20.1250.20">
    <property type="entry name" value="MFS general substrate transporter like domains"/>
    <property type="match status" value="1"/>
</dbReference>
<keyword evidence="1" id="KW-1133">Transmembrane helix</keyword>
<organism evidence="2">
    <name type="scientific">bioreactor metagenome</name>
    <dbReference type="NCBI Taxonomy" id="1076179"/>
    <lineage>
        <taxon>unclassified sequences</taxon>
        <taxon>metagenomes</taxon>
        <taxon>ecological metagenomes</taxon>
    </lineage>
</organism>
<dbReference type="PANTHER" id="PTHR23518">
    <property type="entry name" value="C-METHYLTRANSFERASE"/>
    <property type="match status" value="1"/>
</dbReference>
<dbReference type="EMBL" id="VSSQ01057613">
    <property type="protein sequence ID" value="MPN11410.1"/>
    <property type="molecule type" value="Genomic_DNA"/>
</dbReference>
<dbReference type="InterPro" id="IPR036259">
    <property type="entry name" value="MFS_trans_sf"/>
</dbReference>
<sequence>MSVVAKIGLLVSMQWGLLIALMGLGLDRVGKAVRTAPRDVLIAAHAIKGQQGAAFGLHRAMDAVGALAGPLLAFLILAASPENYELLLIISLVFAALGLIALLVKVPPLQNGRERWLNGCRRRGMVLALLGCYSKTCELNAPIGFF</sequence>
<dbReference type="AlphaFoldDB" id="A0A645FBW6"/>
<name>A0A645FBW6_9ZZZZ</name>
<accession>A0A645FBW6</accession>
<comment type="caution">
    <text evidence="2">The sequence shown here is derived from an EMBL/GenBank/DDBJ whole genome shotgun (WGS) entry which is preliminary data.</text>
</comment>
<evidence type="ECO:0008006" key="3">
    <source>
        <dbReference type="Google" id="ProtNLM"/>
    </source>
</evidence>
<dbReference type="PANTHER" id="PTHR23518:SF2">
    <property type="entry name" value="MAJOR FACILITATOR SUPERFAMILY TRANSPORTER"/>
    <property type="match status" value="1"/>
</dbReference>
<feature type="transmembrane region" description="Helical" evidence="1">
    <location>
        <begin position="6"/>
        <end position="26"/>
    </location>
</feature>
<gene>
    <name evidence="2" type="ORF">SDC9_158711</name>
</gene>
<evidence type="ECO:0000256" key="1">
    <source>
        <dbReference type="SAM" id="Phobius"/>
    </source>
</evidence>
<proteinExistence type="predicted"/>
<keyword evidence="1" id="KW-0472">Membrane</keyword>
<feature type="transmembrane region" description="Helical" evidence="1">
    <location>
        <begin position="86"/>
        <end position="106"/>
    </location>
</feature>
<dbReference type="SUPFAM" id="SSF103473">
    <property type="entry name" value="MFS general substrate transporter"/>
    <property type="match status" value="1"/>
</dbReference>